<dbReference type="InterPro" id="IPR006311">
    <property type="entry name" value="TAT_signal"/>
</dbReference>
<dbReference type="CDD" id="cd09002">
    <property type="entry name" value="GH43_XYL-like"/>
    <property type="match status" value="1"/>
</dbReference>
<evidence type="ECO:0000256" key="4">
    <source>
        <dbReference type="PIRSR" id="PIRSR606710-1"/>
    </source>
</evidence>
<dbReference type="InterPro" id="IPR051795">
    <property type="entry name" value="Glycosyl_Hydrlase_43"/>
</dbReference>
<gene>
    <name evidence="8" type="ORF">GRAN_5077</name>
</gene>
<name>A0A4Q0SX00_9BACT</name>
<keyword evidence="2 6" id="KW-0378">Hydrolase</keyword>
<accession>A0A4Q0SX00</accession>
<evidence type="ECO:0000256" key="2">
    <source>
        <dbReference type="ARBA" id="ARBA00022801"/>
    </source>
</evidence>
<organism evidence="8 9">
    <name type="scientific">Granulicella sibirica</name>
    <dbReference type="NCBI Taxonomy" id="2479048"/>
    <lineage>
        <taxon>Bacteria</taxon>
        <taxon>Pseudomonadati</taxon>
        <taxon>Acidobacteriota</taxon>
        <taxon>Terriglobia</taxon>
        <taxon>Terriglobales</taxon>
        <taxon>Acidobacteriaceae</taxon>
        <taxon>Granulicella</taxon>
    </lineage>
</organism>
<feature type="active site" description="Proton acceptor" evidence="4">
    <location>
        <position position="62"/>
    </location>
</feature>
<feature type="site" description="Important for catalytic activity, responsible for pKa modulation of the active site Glu and correct orientation of both the proton donor and substrate" evidence="5">
    <location>
        <position position="156"/>
    </location>
</feature>
<dbReference type="PANTHER" id="PTHR42812:SF2">
    <property type="entry name" value="XYLOSIDASE_ARABINOSIDASE"/>
    <property type="match status" value="1"/>
</dbReference>
<dbReference type="GO" id="GO:0004553">
    <property type="term" value="F:hydrolase activity, hydrolyzing O-glycosyl compounds"/>
    <property type="evidence" value="ECO:0007669"/>
    <property type="project" value="InterPro"/>
</dbReference>
<evidence type="ECO:0000256" key="5">
    <source>
        <dbReference type="PIRSR" id="PIRSR606710-2"/>
    </source>
</evidence>
<reference evidence="8 9" key="1">
    <citation type="submission" date="2018-11" db="EMBL/GenBank/DDBJ databases">
        <authorList>
            <person name="Mardanov A.V."/>
            <person name="Ravin N.V."/>
            <person name="Dedysh S.N."/>
        </authorList>
    </citation>
    <scope>NUCLEOTIDE SEQUENCE [LARGE SCALE GENOMIC DNA]</scope>
    <source>
        <strain evidence="8 9">AF10</strain>
    </source>
</reference>
<dbReference type="InterPro" id="IPR023296">
    <property type="entry name" value="Glyco_hydro_beta-prop_sf"/>
</dbReference>
<reference evidence="9" key="2">
    <citation type="submission" date="2019-02" db="EMBL/GenBank/DDBJ databases">
        <title>Granulicella sibirica sp. nov., a psychrotolerant acidobacterium isolated from an organic soil layer in forested tundra, West Siberia.</title>
        <authorList>
            <person name="Oshkin I.Y."/>
            <person name="Kulichevskaya I.S."/>
            <person name="Rijpstra W.I.C."/>
            <person name="Sinninghe Damste J.S."/>
            <person name="Rakitin A.L."/>
            <person name="Ravin N.V."/>
            <person name="Dedysh S.N."/>
        </authorList>
    </citation>
    <scope>NUCLEOTIDE SEQUENCE [LARGE SCALE GENOMIC DNA]</scope>
    <source>
        <strain evidence="9">AF10</strain>
    </source>
</reference>
<feature type="active site" description="Proton donor" evidence="4">
    <location>
        <position position="211"/>
    </location>
</feature>
<dbReference type="Proteomes" id="UP000289437">
    <property type="component" value="Unassembled WGS sequence"/>
</dbReference>
<dbReference type="PROSITE" id="PS51318">
    <property type="entry name" value="TAT"/>
    <property type="match status" value="1"/>
</dbReference>
<sequence length="518" mass="56828">MRSKTFLAKDPFWTRRQFVQMGGLAVTAGVATSWPALSFASSLPSHPAGTYSNPVIAGDHPDAGAIRVGNDYYLVHTTDHFSPGLLIWHSRDLVHWKAAGAALDAYYGAVWAPFLCEYKGLFYIYYPCDGKIFVVQAPHPLGPWSKPVSLGIGGIDPTHGATPEGRRVLYLAGGGMAELSDDGLSVKAPPRKVLSAWTIPENWQVECECLEAPKLLFHSGYYHLTVAEGGTSGPPTSHMVLSARSRNIDGPWEWSPHNPIVHTGSSAETWWSQGHGRLVDDADGSWWMTYHSYRNGAQNLGRQVLLLPMEWTEDDWYKVRDDVSAGNPIPKAHLEPGPSADTAGAFSGTALDLQWQFWKGYDLNRVRLADGSLTLAAHGDSIQTTSPLTRAATHPSYTVEVDIEITPGCEAGLILFYDSTHLCGLRLTSDPNTRSPGKTFLVNGGRATLRIVKTDQVADFYYHLQDGPNAGKWTHIRDSLDVTTYQQNAIGGFLDLRPALYACGTGSATFRNWKYQPK</sequence>
<dbReference type="SUPFAM" id="SSF49899">
    <property type="entry name" value="Concanavalin A-like lectins/glucanases"/>
    <property type="match status" value="1"/>
</dbReference>
<evidence type="ECO:0000259" key="7">
    <source>
        <dbReference type="Pfam" id="PF17851"/>
    </source>
</evidence>
<evidence type="ECO:0000313" key="9">
    <source>
        <dbReference type="Proteomes" id="UP000289437"/>
    </source>
</evidence>
<dbReference type="PANTHER" id="PTHR42812">
    <property type="entry name" value="BETA-XYLOSIDASE"/>
    <property type="match status" value="1"/>
</dbReference>
<dbReference type="GO" id="GO:0005975">
    <property type="term" value="P:carbohydrate metabolic process"/>
    <property type="evidence" value="ECO:0007669"/>
    <property type="project" value="InterPro"/>
</dbReference>
<dbReference type="EMBL" id="RDSM01000006">
    <property type="protein sequence ID" value="RXH54108.1"/>
    <property type="molecule type" value="Genomic_DNA"/>
</dbReference>
<evidence type="ECO:0000256" key="3">
    <source>
        <dbReference type="ARBA" id="ARBA00023295"/>
    </source>
</evidence>
<dbReference type="InterPro" id="IPR006710">
    <property type="entry name" value="Glyco_hydro_43"/>
</dbReference>
<evidence type="ECO:0000256" key="6">
    <source>
        <dbReference type="RuleBase" id="RU361187"/>
    </source>
</evidence>
<dbReference type="AlphaFoldDB" id="A0A4Q0SX00"/>
<evidence type="ECO:0000313" key="8">
    <source>
        <dbReference type="EMBL" id="RXH54108.1"/>
    </source>
</evidence>
<dbReference type="Gene3D" id="2.115.10.20">
    <property type="entry name" value="Glycosyl hydrolase domain, family 43"/>
    <property type="match status" value="1"/>
</dbReference>
<protein>
    <submittedName>
        <fullName evidence="8">Beta-xylosidase</fullName>
    </submittedName>
</protein>
<proteinExistence type="inferred from homology"/>
<dbReference type="Gene3D" id="2.60.120.200">
    <property type="match status" value="1"/>
</dbReference>
<evidence type="ECO:0000256" key="1">
    <source>
        <dbReference type="ARBA" id="ARBA00009865"/>
    </source>
</evidence>
<dbReference type="OrthoDB" id="9801455at2"/>
<dbReference type="InterPro" id="IPR041542">
    <property type="entry name" value="GH43_C2"/>
</dbReference>
<dbReference type="Pfam" id="PF17851">
    <property type="entry name" value="GH43_C2"/>
    <property type="match status" value="1"/>
</dbReference>
<comment type="similarity">
    <text evidence="1 6">Belongs to the glycosyl hydrolase 43 family.</text>
</comment>
<dbReference type="RefSeq" id="WP_128915648.1">
    <property type="nucleotide sequence ID" value="NZ_RDSM01000006.1"/>
</dbReference>
<comment type="caution">
    <text evidence="8">The sequence shown here is derived from an EMBL/GenBank/DDBJ whole genome shotgun (WGS) entry which is preliminary data.</text>
</comment>
<keyword evidence="9" id="KW-1185">Reference proteome</keyword>
<dbReference type="Pfam" id="PF04616">
    <property type="entry name" value="Glyco_hydro_43"/>
    <property type="match status" value="1"/>
</dbReference>
<dbReference type="InterPro" id="IPR013320">
    <property type="entry name" value="ConA-like_dom_sf"/>
</dbReference>
<feature type="domain" description="Beta-xylosidase C-terminal Concanavalin A-like" evidence="7">
    <location>
        <begin position="346"/>
        <end position="515"/>
    </location>
</feature>
<dbReference type="SUPFAM" id="SSF75005">
    <property type="entry name" value="Arabinanase/levansucrase/invertase"/>
    <property type="match status" value="1"/>
</dbReference>
<keyword evidence="3 6" id="KW-0326">Glycosidase</keyword>